<name>A0A2I2YU18_GORGO</name>
<dbReference type="Bgee" id="ENSGGOG00000011003">
    <property type="expression patterns" value="Expressed in heart and 5 other cell types or tissues"/>
</dbReference>
<dbReference type="Ensembl" id="ENSGGOT00000063618.1">
    <property type="protein sequence ID" value="ENSGGOP00000038227.1"/>
    <property type="gene ID" value="ENSGGOG00000011003.3"/>
</dbReference>
<dbReference type="Proteomes" id="UP000001519">
    <property type="component" value="Chromosome 3"/>
</dbReference>
<sequence>MARERGQLVFLEGLKSAVDIVFQAQKEPHPLQFLRHLRKNFSPGLVFSITGLRLVFLLFLLSEHWPQT</sequence>
<dbReference type="GO" id="GO:0033588">
    <property type="term" value="C:elongator holoenzyme complex"/>
    <property type="evidence" value="ECO:0007669"/>
    <property type="project" value="InterPro"/>
</dbReference>
<feature type="transmembrane region" description="Helical" evidence="1">
    <location>
        <begin position="41"/>
        <end position="61"/>
    </location>
</feature>
<keyword evidence="1" id="KW-1133">Transmembrane helix</keyword>
<organism evidence="2 3">
    <name type="scientific">Gorilla gorilla gorilla</name>
    <name type="common">Western lowland gorilla</name>
    <dbReference type="NCBI Taxonomy" id="9595"/>
    <lineage>
        <taxon>Eukaryota</taxon>
        <taxon>Metazoa</taxon>
        <taxon>Chordata</taxon>
        <taxon>Craniata</taxon>
        <taxon>Vertebrata</taxon>
        <taxon>Euteleostomi</taxon>
        <taxon>Mammalia</taxon>
        <taxon>Eutheria</taxon>
        <taxon>Euarchontoglires</taxon>
        <taxon>Primates</taxon>
        <taxon>Haplorrhini</taxon>
        <taxon>Catarrhini</taxon>
        <taxon>Hominidae</taxon>
        <taxon>Gorilla</taxon>
    </lineage>
</organism>
<evidence type="ECO:0000256" key="1">
    <source>
        <dbReference type="SAM" id="Phobius"/>
    </source>
</evidence>
<evidence type="ECO:0000313" key="2">
    <source>
        <dbReference type="Ensembl" id="ENSGGOP00000038227.1"/>
    </source>
</evidence>
<protein>
    <submittedName>
        <fullName evidence="2">Elongator acetyltransferase complex subunit 6</fullName>
    </submittedName>
</protein>
<gene>
    <name evidence="2" type="primary">ELP6</name>
</gene>
<reference evidence="2" key="3">
    <citation type="submission" date="2025-08" db="UniProtKB">
        <authorList>
            <consortium name="Ensembl"/>
        </authorList>
    </citation>
    <scope>IDENTIFICATION</scope>
</reference>
<dbReference type="InterPro" id="IPR018627">
    <property type="entry name" value="ELP6"/>
</dbReference>
<reference evidence="2" key="4">
    <citation type="submission" date="2025-09" db="UniProtKB">
        <authorList>
            <consortium name="Ensembl"/>
        </authorList>
    </citation>
    <scope>IDENTIFICATION</scope>
</reference>
<dbReference type="EMBL" id="CABD030021132">
    <property type="status" value="NOT_ANNOTATED_CDS"/>
    <property type="molecule type" value="Genomic_DNA"/>
</dbReference>
<reference evidence="3" key="1">
    <citation type="submission" date="2011-05" db="EMBL/GenBank/DDBJ databases">
        <title>Insights into the evolution of the great apes provided by the gorilla genome.</title>
        <authorList>
            <person name="Scally A."/>
        </authorList>
    </citation>
    <scope>NUCLEOTIDE SEQUENCE [LARGE SCALE GENOMIC DNA]</scope>
</reference>
<proteinExistence type="predicted"/>
<dbReference type="GO" id="GO:0002098">
    <property type="term" value="P:tRNA wobble uridine modification"/>
    <property type="evidence" value="ECO:0007669"/>
    <property type="project" value="InterPro"/>
</dbReference>
<accession>A0A2I2YU18</accession>
<evidence type="ECO:0000313" key="3">
    <source>
        <dbReference type="Proteomes" id="UP000001519"/>
    </source>
</evidence>
<keyword evidence="1" id="KW-0472">Membrane</keyword>
<keyword evidence="3" id="KW-1185">Reference proteome</keyword>
<keyword evidence="1" id="KW-0812">Transmembrane</keyword>
<dbReference type="GeneTree" id="ENSGT00390000011734"/>
<dbReference type="Pfam" id="PF09807">
    <property type="entry name" value="ELP6"/>
    <property type="match status" value="1"/>
</dbReference>
<dbReference type="AlphaFoldDB" id="A0A2I2YU18"/>
<reference evidence="2 3" key="2">
    <citation type="journal article" date="2012" name="Nature">
        <title>Insights into hominid evolution from the gorilla genome sequence.</title>
        <authorList>
            <person name="Scally A."/>
            <person name="Dutheil J.Y."/>
            <person name="Hillier L.W."/>
            <person name="Jordan G.E."/>
            <person name="Goodhead I."/>
            <person name="Herrero J."/>
            <person name="Hobolth A."/>
            <person name="Lappalainen T."/>
            <person name="Mailund T."/>
            <person name="Marques-Bonet T."/>
            <person name="McCarthy S."/>
            <person name="Montgomery S.H."/>
            <person name="Schwalie P.C."/>
            <person name="Tang Y.A."/>
            <person name="Ward M.C."/>
            <person name="Xue Y."/>
            <person name="Yngvadottir B."/>
            <person name="Alkan C."/>
            <person name="Andersen L.N."/>
            <person name="Ayub Q."/>
            <person name="Ball E.V."/>
            <person name="Beal K."/>
            <person name="Bradley B.J."/>
            <person name="Chen Y."/>
            <person name="Clee C.M."/>
            <person name="Fitzgerald S."/>
            <person name="Graves T.A."/>
            <person name="Gu Y."/>
            <person name="Heath P."/>
            <person name="Heger A."/>
            <person name="Karakoc E."/>
            <person name="Kolb-Kokocinski A."/>
            <person name="Laird G.K."/>
            <person name="Lunter G."/>
            <person name="Meader S."/>
            <person name="Mort M."/>
            <person name="Mullikin J.C."/>
            <person name="Munch K."/>
            <person name="O'Connor T.D."/>
            <person name="Phillips A.D."/>
            <person name="Prado-Martinez J."/>
            <person name="Rogers A.S."/>
            <person name="Sajjadian S."/>
            <person name="Schmidt D."/>
            <person name="Shaw K."/>
            <person name="Simpson J.T."/>
            <person name="Stenson P.D."/>
            <person name="Turner D.J."/>
            <person name="Vigilant L."/>
            <person name="Vilella A.J."/>
            <person name="Whitener W."/>
            <person name="Zhu B."/>
            <person name="Cooper D.N."/>
            <person name="de Jong P."/>
            <person name="Dermitzakis E.T."/>
            <person name="Eichler E.E."/>
            <person name="Flicek P."/>
            <person name="Goldman N."/>
            <person name="Mundy N.I."/>
            <person name="Ning Z."/>
            <person name="Odom D.T."/>
            <person name="Ponting C.P."/>
            <person name="Quail M.A."/>
            <person name="Ryder O.A."/>
            <person name="Searle S.M."/>
            <person name="Warren W.C."/>
            <person name="Wilson R.K."/>
            <person name="Schierup M.H."/>
            <person name="Rogers J."/>
            <person name="Tyler-Smith C."/>
            <person name="Durbin R."/>
        </authorList>
    </citation>
    <scope>NUCLEOTIDE SEQUENCE [LARGE SCALE GENOMIC DNA]</scope>
</reference>